<dbReference type="Gene3D" id="1.10.630.10">
    <property type="entry name" value="Cytochrome P450"/>
    <property type="match status" value="1"/>
</dbReference>
<keyword evidence="6" id="KW-0503">Monooxygenase</keyword>
<dbReference type="GO" id="GO:0005506">
    <property type="term" value="F:iron ion binding"/>
    <property type="evidence" value="ECO:0007669"/>
    <property type="project" value="InterPro"/>
</dbReference>
<dbReference type="PROSITE" id="PS00086">
    <property type="entry name" value="CYTOCHROME_P450"/>
    <property type="match status" value="1"/>
</dbReference>
<proteinExistence type="inferred from homology"/>
<dbReference type="InterPro" id="IPR001128">
    <property type="entry name" value="Cyt_P450"/>
</dbReference>
<evidence type="ECO:0000313" key="7">
    <source>
        <dbReference type="EMBL" id="CAB4877109.1"/>
    </source>
</evidence>
<evidence type="ECO:0000256" key="4">
    <source>
        <dbReference type="ARBA" id="ARBA00023002"/>
    </source>
</evidence>
<dbReference type="PANTHER" id="PTHR46696">
    <property type="entry name" value="P450, PUTATIVE (EUROFUNG)-RELATED"/>
    <property type="match status" value="1"/>
</dbReference>
<dbReference type="GO" id="GO:0036199">
    <property type="term" value="F:cholest-4-en-3-one 26-monooxygenase activity"/>
    <property type="evidence" value="ECO:0007669"/>
    <property type="project" value="TreeGrafter"/>
</dbReference>
<keyword evidence="4" id="KW-0560">Oxidoreductase</keyword>
<dbReference type="PANTHER" id="PTHR46696:SF4">
    <property type="entry name" value="BIOTIN BIOSYNTHESIS CYTOCHROME P450"/>
    <property type="match status" value="1"/>
</dbReference>
<dbReference type="PRINTS" id="PR00385">
    <property type="entry name" value="P450"/>
</dbReference>
<dbReference type="SUPFAM" id="SSF48264">
    <property type="entry name" value="Cytochrome P450"/>
    <property type="match status" value="1"/>
</dbReference>
<reference evidence="7" key="1">
    <citation type="submission" date="2020-05" db="EMBL/GenBank/DDBJ databases">
        <authorList>
            <person name="Chiriac C."/>
            <person name="Salcher M."/>
            <person name="Ghai R."/>
            <person name="Kavagutti S V."/>
        </authorList>
    </citation>
    <scope>NUCLEOTIDE SEQUENCE</scope>
</reference>
<dbReference type="InterPro" id="IPR017972">
    <property type="entry name" value="Cyt_P450_CS"/>
</dbReference>
<dbReference type="Pfam" id="PF00067">
    <property type="entry name" value="p450"/>
    <property type="match status" value="1"/>
</dbReference>
<accession>A0A6J7E945</accession>
<dbReference type="InterPro" id="IPR002397">
    <property type="entry name" value="Cyt_P450_B"/>
</dbReference>
<dbReference type="InterPro" id="IPR036396">
    <property type="entry name" value="Cyt_P450_sf"/>
</dbReference>
<gene>
    <name evidence="7" type="ORF">UFOPK3417_01059</name>
</gene>
<dbReference type="FunFam" id="1.10.630.10:FF:000018">
    <property type="entry name" value="Cytochrome P450 monooxygenase"/>
    <property type="match status" value="1"/>
</dbReference>
<evidence type="ECO:0000256" key="1">
    <source>
        <dbReference type="ARBA" id="ARBA00010617"/>
    </source>
</evidence>
<evidence type="ECO:0000256" key="5">
    <source>
        <dbReference type="ARBA" id="ARBA00023004"/>
    </source>
</evidence>
<dbReference type="GO" id="GO:0006707">
    <property type="term" value="P:cholesterol catabolic process"/>
    <property type="evidence" value="ECO:0007669"/>
    <property type="project" value="TreeGrafter"/>
</dbReference>
<keyword evidence="5" id="KW-0408">Iron</keyword>
<name>A0A6J7E945_9ZZZZ</name>
<dbReference type="GO" id="GO:0008395">
    <property type="term" value="F:steroid hydroxylase activity"/>
    <property type="evidence" value="ECO:0007669"/>
    <property type="project" value="TreeGrafter"/>
</dbReference>
<dbReference type="EMBL" id="CAFBLR010000094">
    <property type="protein sequence ID" value="CAB4877109.1"/>
    <property type="molecule type" value="Genomic_DNA"/>
</dbReference>
<sequence length="411" mass="45437">MTGMSAAIPVHELDLPPLDLDSNPDPEARARLITAAREQHWLAKGLFGYTVTAYDDVVAILRDKRWFSAASLAIEMSGVSDPEFGRNRRPSILGLEGEDHTRLRRLVAPAFSPRAADHLRPYMREVVNGLVDDVVEQGECEFVGAICEPYPIPIICELLGAPKDDWRLFSKWAGDLLKIFNFNLGEDYRLVMQASRELDAYSTTMIEQRRSRPADDLLTALIAAEEAGDRLSHDELLSMVNAVIVGGTDTTRNQLACCVALFASHPEQWRLLAEQPELAPRAVEETMRYLGAIRGTARFASEDLEYRGVLFPKGTFIAAGTAVANRDPSVWDEPHRFDITREPAGQPQLTFGAGIHYCLGASLARAELQEALPILAQRMPNLALAGEVTWKPAGVAIWGPERLPISFTGHQ</sequence>
<evidence type="ECO:0000256" key="2">
    <source>
        <dbReference type="ARBA" id="ARBA00022617"/>
    </source>
</evidence>
<organism evidence="7">
    <name type="scientific">freshwater metagenome</name>
    <dbReference type="NCBI Taxonomy" id="449393"/>
    <lineage>
        <taxon>unclassified sequences</taxon>
        <taxon>metagenomes</taxon>
        <taxon>ecological metagenomes</taxon>
    </lineage>
</organism>
<comment type="similarity">
    <text evidence="1">Belongs to the cytochrome P450 family.</text>
</comment>
<keyword evidence="2" id="KW-0349">Heme</keyword>
<dbReference type="AlphaFoldDB" id="A0A6J7E945"/>
<keyword evidence="3" id="KW-0479">Metal-binding</keyword>
<dbReference type="PRINTS" id="PR00359">
    <property type="entry name" value="BP450"/>
</dbReference>
<evidence type="ECO:0000256" key="6">
    <source>
        <dbReference type="ARBA" id="ARBA00023033"/>
    </source>
</evidence>
<protein>
    <submittedName>
        <fullName evidence="7">Unannotated protein</fullName>
    </submittedName>
</protein>
<evidence type="ECO:0000256" key="3">
    <source>
        <dbReference type="ARBA" id="ARBA00022723"/>
    </source>
</evidence>
<dbReference type="GO" id="GO:0020037">
    <property type="term" value="F:heme binding"/>
    <property type="evidence" value="ECO:0007669"/>
    <property type="project" value="InterPro"/>
</dbReference>